<dbReference type="InterPro" id="IPR001870">
    <property type="entry name" value="B30.2/SPRY"/>
</dbReference>
<reference evidence="2 3" key="1">
    <citation type="submission" date="2019-04" db="EMBL/GenBank/DDBJ databases">
        <authorList>
            <consortium name="Wellcome Sanger Institute Data Sharing"/>
        </authorList>
    </citation>
    <scope>NUCLEOTIDE SEQUENCE [LARGE SCALE GENOMIC DNA]</scope>
</reference>
<dbReference type="SMART" id="SM00449">
    <property type="entry name" value="SPRY"/>
    <property type="match status" value="1"/>
</dbReference>
<dbReference type="AlphaFoldDB" id="A0A8C9SD74"/>
<dbReference type="PANTHER" id="PTHR24103">
    <property type="entry name" value="E3 UBIQUITIN-PROTEIN LIGASE TRIM"/>
    <property type="match status" value="1"/>
</dbReference>
<dbReference type="InterPro" id="IPR003879">
    <property type="entry name" value="Butyrophylin_SPRY"/>
</dbReference>
<dbReference type="Ensembl" id="ENSSFOT00015035416.2">
    <property type="protein sequence ID" value="ENSSFOP00015035031.2"/>
    <property type="gene ID" value="ENSSFOG00015032913.1"/>
</dbReference>
<dbReference type="InterPro" id="IPR013320">
    <property type="entry name" value="ConA-like_dom_sf"/>
</dbReference>
<proteinExistence type="predicted"/>
<keyword evidence="3" id="KW-1185">Reference proteome</keyword>
<dbReference type="PRINTS" id="PR01407">
    <property type="entry name" value="BUTYPHLNCDUF"/>
</dbReference>
<dbReference type="SUPFAM" id="SSF49899">
    <property type="entry name" value="Concanavalin A-like lectins/glucanases"/>
    <property type="match status" value="1"/>
</dbReference>
<dbReference type="PROSITE" id="PS50188">
    <property type="entry name" value="B302_SPRY"/>
    <property type="match status" value="1"/>
</dbReference>
<dbReference type="OrthoDB" id="6105938at2759"/>
<dbReference type="CDD" id="cd13733">
    <property type="entry name" value="SPRY_PRY_C-I_1"/>
    <property type="match status" value="1"/>
</dbReference>
<sequence>MWIFHFQNFISMIFTWGCGGAVGWTTVLLSGGSGVQVPLGVPCDGLASRPGCKQILCKIQGGLCFYSFSPADVTLDPDTANPWLVLSKDRKQVRDGDTKQDLPDNPERFNLVVNVLGKEGFSSGRHYWEVQVGDKTEWDLGVARESINRKGGITLSPNNGYWTIWLRNGNEYDALTNPIPFLHMSVKPQKVGVYVDYEEGQVSFYSVEDKHHIYTFTGYKFTEKLYPFFSPSLSSKGRNSAPLIITSVSPTA</sequence>
<dbReference type="Proteomes" id="UP000694397">
    <property type="component" value="Chromosome 11"/>
</dbReference>
<dbReference type="InterPro" id="IPR003877">
    <property type="entry name" value="SPRY_dom"/>
</dbReference>
<dbReference type="Pfam" id="PF13765">
    <property type="entry name" value="PRY"/>
    <property type="match status" value="1"/>
</dbReference>
<reference evidence="2" key="3">
    <citation type="submission" date="2025-09" db="UniProtKB">
        <authorList>
            <consortium name="Ensembl"/>
        </authorList>
    </citation>
    <scope>IDENTIFICATION</scope>
</reference>
<evidence type="ECO:0000313" key="3">
    <source>
        <dbReference type="Proteomes" id="UP000694397"/>
    </source>
</evidence>
<dbReference type="Gene3D" id="2.60.120.920">
    <property type="match status" value="1"/>
</dbReference>
<dbReference type="Pfam" id="PF00622">
    <property type="entry name" value="SPRY"/>
    <property type="match status" value="1"/>
</dbReference>
<dbReference type="FunFam" id="2.60.120.920:FF:000004">
    <property type="entry name" value="Butyrophilin subfamily 1 member A1"/>
    <property type="match status" value="1"/>
</dbReference>
<dbReference type="InterPro" id="IPR006574">
    <property type="entry name" value="PRY"/>
</dbReference>
<evidence type="ECO:0000313" key="2">
    <source>
        <dbReference type="Ensembl" id="ENSSFOP00015035031.2"/>
    </source>
</evidence>
<accession>A0A8C9SD74</accession>
<dbReference type="InterPro" id="IPR043136">
    <property type="entry name" value="B30.2/SPRY_sf"/>
</dbReference>
<dbReference type="SMART" id="SM00589">
    <property type="entry name" value="PRY"/>
    <property type="match status" value="1"/>
</dbReference>
<protein>
    <recommendedName>
        <fullName evidence="1">B30.2/SPRY domain-containing protein</fullName>
    </recommendedName>
</protein>
<dbReference type="InterPro" id="IPR050143">
    <property type="entry name" value="TRIM/RBCC"/>
</dbReference>
<feature type="domain" description="B30.2/SPRY" evidence="1">
    <location>
        <begin position="53"/>
        <end position="250"/>
    </location>
</feature>
<evidence type="ECO:0000259" key="1">
    <source>
        <dbReference type="PROSITE" id="PS50188"/>
    </source>
</evidence>
<dbReference type="GeneTree" id="ENSGT01040000240385"/>
<organism evidence="2 3">
    <name type="scientific">Scleropages formosus</name>
    <name type="common">Asian bonytongue</name>
    <name type="synonym">Osteoglossum formosum</name>
    <dbReference type="NCBI Taxonomy" id="113540"/>
    <lineage>
        <taxon>Eukaryota</taxon>
        <taxon>Metazoa</taxon>
        <taxon>Chordata</taxon>
        <taxon>Craniata</taxon>
        <taxon>Vertebrata</taxon>
        <taxon>Euteleostomi</taxon>
        <taxon>Actinopterygii</taxon>
        <taxon>Neopterygii</taxon>
        <taxon>Teleostei</taxon>
        <taxon>Osteoglossocephala</taxon>
        <taxon>Osteoglossomorpha</taxon>
        <taxon>Osteoglossiformes</taxon>
        <taxon>Osteoglossidae</taxon>
        <taxon>Scleropages</taxon>
    </lineage>
</organism>
<reference evidence="2" key="2">
    <citation type="submission" date="2025-08" db="UniProtKB">
        <authorList>
            <consortium name="Ensembl"/>
        </authorList>
    </citation>
    <scope>IDENTIFICATION</scope>
</reference>
<name>A0A8C9SD74_SCLFO</name>